<evidence type="ECO:0000313" key="8">
    <source>
        <dbReference type="Proteomes" id="UP000322918"/>
    </source>
</evidence>
<dbReference type="EMBL" id="RXOC01000004">
    <property type="protein sequence ID" value="RXF70737.1"/>
    <property type="molecule type" value="Genomic_DNA"/>
</dbReference>
<dbReference type="RefSeq" id="WP_128769042.1">
    <property type="nucleotide sequence ID" value="NZ_RXOC01000004.1"/>
</dbReference>
<dbReference type="Proteomes" id="UP000322918">
    <property type="component" value="Unassembled WGS sequence"/>
</dbReference>
<accession>A0A4Q0MBQ2</accession>
<evidence type="ECO:0000256" key="2">
    <source>
        <dbReference type="ARBA" id="ARBA00023136"/>
    </source>
</evidence>
<protein>
    <submittedName>
        <fullName evidence="6">TonB-dependent receptor</fullName>
    </submittedName>
</protein>
<evidence type="ECO:0000313" key="7">
    <source>
        <dbReference type="Proteomes" id="UP000290848"/>
    </source>
</evidence>
<comment type="subcellular location">
    <subcellularLocation>
        <location evidence="1">Cell outer membrane</location>
    </subcellularLocation>
</comment>
<keyword evidence="2" id="KW-0472">Membrane</keyword>
<feature type="signal peptide" evidence="4">
    <location>
        <begin position="1"/>
        <end position="23"/>
    </location>
</feature>
<dbReference type="SUPFAM" id="SSF56935">
    <property type="entry name" value="Porins"/>
    <property type="match status" value="1"/>
</dbReference>
<keyword evidence="6" id="KW-0675">Receptor</keyword>
<organism evidence="6 7">
    <name type="scientific">Arcticibacter tournemirensis</name>
    <dbReference type="NCBI Taxonomy" id="699437"/>
    <lineage>
        <taxon>Bacteria</taxon>
        <taxon>Pseudomonadati</taxon>
        <taxon>Bacteroidota</taxon>
        <taxon>Sphingobacteriia</taxon>
        <taxon>Sphingobacteriales</taxon>
        <taxon>Sphingobacteriaceae</taxon>
        <taxon>Arcticibacter</taxon>
    </lineage>
</organism>
<comment type="caution">
    <text evidence="6">The sequence shown here is derived from an EMBL/GenBank/DDBJ whole genome shotgun (WGS) entry which is preliminary data.</text>
</comment>
<dbReference type="EMBL" id="VWNE01000012">
    <property type="protein sequence ID" value="KAA8483315.1"/>
    <property type="molecule type" value="Genomic_DNA"/>
</dbReference>
<evidence type="ECO:0000313" key="6">
    <source>
        <dbReference type="EMBL" id="RXF70737.1"/>
    </source>
</evidence>
<evidence type="ECO:0000313" key="5">
    <source>
        <dbReference type="EMBL" id="KAA8483315.1"/>
    </source>
</evidence>
<dbReference type="Gene3D" id="2.40.170.20">
    <property type="entry name" value="TonB-dependent receptor, beta-barrel domain"/>
    <property type="match status" value="1"/>
</dbReference>
<proteinExistence type="predicted"/>
<dbReference type="OrthoDB" id="1264254at2"/>
<evidence type="ECO:0000256" key="1">
    <source>
        <dbReference type="ARBA" id="ARBA00004442"/>
    </source>
</evidence>
<sequence length="555" mass="62379">MRLKNIQYKLTLSILLVSAASFAQEKPEEKKTDKPTGALTEEIVVERPYKPVLADAAKIRRSPDLNSTKAMKSKLKYSVLDKKLELNSDIRQLQAQPLSLQIDRPLTHSYAKLGFGNFSTGLAELYLNTGPDEALQAGAFFKHFNQEGNLSKQQFSRQEIGIFGKSVLDKITLNGELGFDRNSTYFYGTMRDSIRPINANPEKQRYGTVSLRGELIKNYGENETSDYALKADGYLLSDKFNAKETSLALSGFYNKVWKQFNIGLNTSADFTQTKDSVSIGNHIFRANPYIKLQGPTYKLSIGVNLVQEFGDASRFNLFPAVTAEVPIVPEFATVFGGFTGNVNKSTIRELSNLNPYLNSNLAISNAVEKTYAYGGIKGNAGAGFGYKAMLFYKKLESMPLFRNDITRPERFNVIYDDAKVTGLEGEISVKISEQLSWLGRLNINNYNMDTQEEAWFQPDFRLFSNARFTINKKITIDGEIVVNDKTSALIYSGSQTPEIVKLKSYVDFSAGAEYLYKEKVGIFLRVNNIFGNKYERYLYYPKVGLNVIGGLNYSF</sequence>
<gene>
    <name evidence="6" type="ORF">EKH83_08860</name>
    <name evidence="5" type="ORF">F1649_08980</name>
</gene>
<keyword evidence="8" id="KW-1185">Reference proteome</keyword>
<name>A0A4Q0MBQ2_9SPHI</name>
<feature type="chain" id="PRO_5044607748" evidence="4">
    <location>
        <begin position="24"/>
        <end position="555"/>
    </location>
</feature>
<dbReference type="AlphaFoldDB" id="A0A4Q0MBQ2"/>
<keyword evidence="3" id="KW-0998">Cell outer membrane</keyword>
<reference evidence="6 7" key="1">
    <citation type="submission" date="2018-12" db="EMBL/GenBank/DDBJ databases">
        <title>The Draft Genome Sequence of the Soil Bacterium Pedobacter tournemirensis R1.</title>
        <authorList>
            <person name="He J."/>
        </authorList>
    </citation>
    <scope>NUCLEOTIDE SEQUENCE [LARGE SCALE GENOMIC DNA]</scope>
    <source>
        <strain evidence="6 7">R1</strain>
    </source>
</reference>
<evidence type="ECO:0000256" key="4">
    <source>
        <dbReference type="SAM" id="SignalP"/>
    </source>
</evidence>
<evidence type="ECO:0000256" key="3">
    <source>
        <dbReference type="ARBA" id="ARBA00023237"/>
    </source>
</evidence>
<dbReference type="Proteomes" id="UP000290848">
    <property type="component" value="Unassembled WGS sequence"/>
</dbReference>
<reference evidence="5 8" key="2">
    <citation type="submission" date="2019-09" db="EMBL/GenBank/DDBJ databases">
        <title>Pararcticibacter amylolyticus gen. nov., sp. nov., isolated from a rottenly hemp rope, and reclassification of Pedobacter tournemirensis as Pararcticibacter tournemirensis comb. nov.</title>
        <authorList>
            <person name="Cai Y."/>
        </authorList>
    </citation>
    <scope>NUCLEOTIDE SEQUENCE [LARGE SCALE GENOMIC DNA]</scope>
    <source>
        <strain evidence="5 8">TF5-37.2-LB10</strain>
    </source>
</reference>
<dbReference type="InterPro" id="IPR036942">
    <property type="entry name" value="Beta-barrel_TonB_sf"/>
</dbReference>
<dbReference type="GO" id="GO:0009279">
    <property type="term" value="C:cell outer membrane"/>
    <property type="evidence" value="ECO:0007669"/>
    <property type="project" value="UniProtKB-SubCell"/>
</dbReference>
<keyword evidence="4" id="KW-0732">Signal</keyword>